<evidence type="ECO:0008006" key="2">
    <source>
        <dbReference type="Google" id="ProtNLM"/>
    </source>
</evidence>
<name>A0AAT9J8A3_9CAUD</name>
<accession>A0AAT9J8A3</accession>
<protein>
    <recommendedName>
        <fullName evidence="2">Head-tail joining protein</fullName>
    </recommendedName>
</protein>
<dbReference type="EMBL" id="BK068095">
    <property type="protein sequence ID" value="DBA55203.1"/>
    <property type="molecule type" value="Genomic_DNA"/>
</dbReference>
<dbReference type="Pfam" id="PF14902">
    <property type="entry name" value="DUF4494"/>
    <property type="match status" value="1"/>
</dbReference>
<reference evidence="1" key="1">
    <citation type="journal article" date="2023" name="Microbiome">
        <title>Phages are unrecognized players in the ecology of the oral pathogen Porphyromonas gingivalis.</title>
        <authorList>
            <person name="Matrishin C.B."/>
            <person name="Haase E.M."/>
            <person name="Dewhirst F.E."/>
            <person name="Mark Welch J.L."/>
            <person name="Miranda-Sanchez F."/>
            <person name="Chen T."/>
            <person name="MacFarland D.C."/>
            <person name="Kauffman K.M."/>
        </authorList>
    </citation>
    <scope>NUCLEOTIDE SEQUENCE</scope>
</reference>
<reference evidence="1" key="2">
    <citation type="submission" date="2024-05" db="EMBL/GenBank/DDBJ databases">
        <authorList>
            <person name="Matrishin C.B."/>
            <person name="Kauffman K.M."/>
        </authorList>
    </citation>
    <scope>NUCLEOTIDE SEQUENCE</scope>
</reference>
<evidence type="ECO:0000313" key="1">
    <source>
        <dbReference type="EMBL" id="DBA55203.1"/>
    </source>
</evidence>
<proteinExistence type="predicted"/>
<sequence>MKKAKFFRFTASYVSDGKRVKEDYLVEASCYTEAEANATREMEGREGLAISNIRPVSYHDIAGSDGDIYYEVRADFVTLDERNGAERRAAARVLMLASSVADAVSAHEEYMRGTLSDYELLAVKKTKFIDVFVY</sequence>
<organism evidence="1">
    <name type="scientific">Porphyromonas phage phage014a_Kyudai4</name>
    <dbReference type="NCBI Taxonomy" id="3154104"/>
    <lineage>
        <taxon>Viruses</taxon>
        <taxon>Duplodnaviria</taxon>
        <taxon>Heunggongvirae</taxon>
        <taxon>Uroviricota</taxon>
        <taxon>Caudoviricetes</taxon>
        <taxon>Alisviridae</taxon>
        <taxon>Honmavirus</taxon>
        <taxon>Honmavirus pging00I</taxon>
    </lineage>
</organism>
<dbReference type="InterPro" id="IPR027848">
    <property type="entry name" value="DUF4494"/>
</dbReference>